<dbReference type="RefSeq" id="WP_345202339.1">
    <property type="nucleotide sequence ID" value="NZ_BAABGM010000003.1"/>
</dbReference>
<evidence type="ECO:0000313" key="9">
    <source>
        <dbReference type="Proteomes" id="UP001500945"/>
    </source>
</evidence>
<dbReference type="SUPFAM" id="SSF51905">
    <property type="entry name" value="FAD/NAD(P)-binding domain"/>
    <property type="match status" value="1"/>
</dbReference>
<evidence type="ECO:0000256" key="3">
    <source>
        <dbReference type="ARBA" id="ARBA00022827"/>
    </source>
</evidence>
<evidence type="ECO:0000256" key="2">
    <source>
        <dbReference type="ARBA" id="ARBA00022729"/>
    </source>
</evidence>
<evidence type="ECO:0000313" key="8">
    <source>
        <dbReference type="EMBL" id="GAA4399580.1"/>
    </source>
</evidence>
<dbReference type="InterPro" id="IPR003953">
    <property type="entry name" value="FAD-dep_OxRdtase_2_FAD-bd"/>
</dbReference>
<keyword evidence="1" id="KW-0285">Flavoprotein</keyword>
<reference evidence="9" key="1">
    <citation type="journal article" date="2019" name="Int. J. Syst. Evol. Microbiol.">
        <title>The Global Catalogue of Microorganisms (GCM) 10K type strain sequencing project: providing services to taxonomists for standard genome sequencing and annotation.</title>
        <authorList>
            <consortium name="The Broad Institute Genomics Platform"/>
            <consortium name="The Broad Institute Genome Sequencing Center for Infectious Disease"/>
            <person name="Wu L."/>
            <person name="Ma J."/>
        </authorList>
    </citation>
    <scope>NUCLEOTIDE SEQUENCE [LARGE SCALE GENOMIC DNA]</scope>
    <source>
        <strain evidence="9">JCM 17809</strain>
    </source>
</reference>
<dbReference type="Gene3D" id="3.50.50.60">
    <property type="entry name" value="FAD/NAD(P)-binding domain"/>
    <property type="match status" value="2"/>
</dbReference>
<dbReference type="PANTHER" id="PTHR46091:SF3">
    <property type="entry name" value="AMINE OXIDASE DOMAIN-CONTAINING PROTEIN"/>
    <property type="match status" value="1"/>
</dbReference>
<proteinExistence type="predicted"/>
<dbReference type="InterPro" id="IPR052206">
    <property type="entry name" value="Retinol_saturase"/>
</dbReference>
<dbReference type="PANTHER" id="PTHR46091">
    <property type="entry name" value="BLR7054 PROTEIN"/>
    <property type="match status" value="1"/>
</dbReference>
<gene>
    <name evidence="8" type="ORF">GCM10023168_07160</name>
</gene>
<keyword evidence="4" id="KW-0521">NADP</keyword>
<evidence type="ECO:0000256" key="4">
    <source>
        <dbReference type="ARBA" id="ARBA00022857"/>
    </source>
</evidence>
<accession>A0ABP8K3E8</accession>
<keyword evidence="6" id="KW-0520">NAD</keyword>
<dbReference type="InterPro" id="IPR036188">
    <property type="entry name" value="FAD/NAD-bd_sf"/>
</dbReference>
<dbReference type="EMBL" id="BAABGM010000003">
    <property type="protein sequence ID" value="GAA4399580.1"/>
    <property type="molecule type" value="Genomic_DNA"/>
</dbReference>
<feature type="domain" description="FAD-dependent oxidoreductase 2 FAD-binding" evidence="7">
    <location>
        <begin position="8"/>
        <end position="310"/>
    </location>
</feature>
<evidence type="ECO:0000256" key="5">
    <source>
        <dbReference type="ARBA" id="ARBA00023002"/>
    </source>
</evidence>
<dbReference type="Proteomes" id="UP001500945">
    <property type="component" value="Unassembled WGS sequence"/>
</dbReference>
<keyword evidence="3" id="KW-0274">FAD</keyword>
<evidence type="ECO:0000256" key="1">
    <source>
        <dbReference type="ARBA" id="ARBA00022630"/>
    </source>
</evidence>
<evidence type="ECO:0000256" key="6">
    <source>
        <dbReference type="ARBA" id="ARBA00023027"/>
    </source>
</evidence>
<name>A0ABP8K3E8_9MICO</name>
<keyword evidence="9" id="KW-1185">Reference proteome</keyword>
<sequence>MDVTQEYDVIVVGSGIGGLAAAGILARLEGKRVLVLESHFKLGGFTHTFQRKGFHWDVGIHYLGGLRQGSTLRGLFDLVTGGGVKWQQMPHVLEVFHYPDLTFEVPSDPREYAAALVAAFPDEAEGIARYFSDVRRASDWYGRETYRWSAPGVLRAGMGLAGLRDRGLALMTTQDYLEQHLTDPRLRAVLASQWGDYGLPPSRSAFSVHALVVQHYLHGGWYPVGTSRTIADGAKEVIESRGGACLVDHTVEEILVERGRVTGVSVSYKKGRGPRHTTFHAPVVISDAGAHTTATRLLPAGRAPRLTAAVAAAEPSASTVTLYLGLRDSPATLGFTGANHWYFDSFDHDDVRARWGDVLEGRPPGAYLSFPSLKDSEAHRHTAEVIAFVGYGAFAPWRDEAWMRRGPAYEDLKTRIGEGLLDVVERHHPGFRDLVVFSELSTPLTVEGFTGHREGGIYGLAATPQRIRDHLVPATTEVDGLYIAGADACSPGVAGALMGGVFAAGAVIGAKGFPTIMGAARREARAEP</sequence>
<dbReference type="Pfam" id="PF00890">
    <property type="entry name" value="FAD_binding_2"/>
    <property type="match status" value="1"/>
</dbReference>
<keyword evidence="5" id="KW-0560">Oxidoreductase</keyword>
<protein>
    <submittedName>
        <fullName evidence="8">NAD(P)/FAD-dependent oxidoreductase</fullName>
    </submittedName>
</protein>
<comment type="caution">
    <text evidence="8">The sequence shown here is derived from an EMBL/GenBank/DDBJ whole genome shotgun (WGS) entry which is preliminary data.</text>
</comment>
<organism evidence="8 9">
    <name type="scientific">Fodinibacter luteus</name>
    <dbReference type="NCBI Taxonomy" id="552064"/>
    <lineage>
        <taxon>Bacteria</taxon>
        <taxon>Bacillati</taxon>
        <taxon>Actinomycetota</taxon>
        <taxon>Actinomycetes</taxon>
        <taxon>Micrococcales</taxon>
        <taxon>Intrasporangiaceae</taxon>
        <taxon>Fodinibacter (ex Wang et al. 2009)</taxon>
    </lineage>
</organism>
<evidence type="ECO:0000259" key="7">
    <source>
        <dbReference type="Pfam" id="PF00890"/>
    </source>
</evidence>
<keyword evidence="2" id="KW-0732">Signal</keyword>